<dbReference type="PRINTS" id="PR00463">
    <property type="entry name" value="EP450I"/>
</dbReference>
<evidence type="ECO:0000256" key="7">
    <source>
        <dbReference type="ARBA" id="ARBA00023033"/>
    </source>
</evidence>
<protein>
    <recommendedName>
        <fullName evidence="12">Cytochrome P450, family 2, subfamily P, polypeptide 6</fullName>
    </recommendedName>
</protein>
<keyword evidence="9" id="KW-1133">Transmembrane helix</keyword>
<dbReference type="SUPFAM" id="SSF48264">
    <property type="entry name" value="Cytochrome P450"/>
    <property type="match status" value="1"/>
</dbReference>
<reference evidence="10" key="1">
    <citation type="submission" date="2025-08" db="UniProtKB">
        <authorList>
            <consortium name="Ensembl"/>
        </authorList>
    </citation>
    <scope>IDENTIFICATION</scope>
</reference>
<dbReference type="GO" id="GO:0005737">
    <property type="term" value="C:cytoplasm"/>
    <property type="evidence" value="ECO:0007669"/>
    <property type="project" value="TreeGrafter"/>
</dbReference>
<keyword evidence="8 9" id="KW-0472">Membrane</keyword>
<dbReference type="PANTHER" id="PTHR24300:SF301">
    <property type="entry name" value="CYP2J25 PROTEIN-RELATED"/>
    <property type="match status" value="1"/>
</dbReference>
<dbReference type="InParanoid" id="A0A3Q1G6S0"/>
<dbReference type="Proteomes" id="UP000257200">
    <property type="component" value="Unplaced"/>
</dbReference>
<keyword evidence="5" id="KW-0560">Oxidoreductase</keyword>
<dbReference type="InterPro" id="IPR002401">
    <property type="entry name" value="Cyt_P450_E_grp-I"/>
</dbReference>
<dbReference type="GO" id="GO:0006082">
    <property type="term" value="P:organic acid metabolic process"/>
    <property type="evidence" value="ECO:0007669"/>
    <property type="project" value="TreeGrafter"/>
</dbReference>
<accession>A0A3Q1G6S0</accession>
<evidence type="ECO:0000256" key="3">
    <source>
        <dbReference type="ARBA" id="ARBA00010617"/>
    </source>
</evidence>
<dbReference type="FunFam" id="1.10.630.10:FF:000004">
    <property type="entry name" value="cytochrome P450 2D15 isoform X1"/>
    <property type="match status" value="1"/>
</dbReference>
<sequence length="470" mass="53552">MEAILSVLGLEWLDGRGLLIFFCIFLLLTGILTNRTPKSFPPGPLALPFIGHLHLLQPRRLHLQLTEFAEKYGSIFSLRLFGGKVVVLNGYKLLKEALVQRGEDYVDRPSIPVFEEAFGNKGIVLSSGNRWKQQRRFALHTLKNFGLGKKTLELFTQEECRYLTEAFADQQGKPFDVQTLINNAVSNIICCLVFGNRFEYTDKKHQTIVNNFSEALQLQGDFWIQVYNSMPWLMKWMPGPHQRVLNLMNQNADFVKIKIKEHKETLDPSSPRDYIDSFLIEMGDNEDAGLDLDNLCFCTLDLFGAGTDTTATTLRWGLLYMMYYPDIQKRVQAEIDAVIGSSRQPAMTDRENMPYTDAVIHEIQRMGNIFPLNAVRMASRDTTLDKYTIPKNAICNNINSVNETHLLYCVFSGKRVCLGEQLAKMELFLFFTSLLQRLSFSAPPGEKLSLDFSLGITHAPKPFHLCAKPR</sequence>
<feature type="transmembrane region" description="Helical" evidence="9">
    <location>
        <begin position="15"/>
        <end position="33"/>
    </location>
</feature>
<evidence type="ECO:0000256" key="8">
    <source>
        <dbReference type="ARBA" id="ARBA00023136"/>
    </source>
</evidence>
<evidence type="ECO:0000256" key="5">
    <source>
        <dbReference type="ARBA" id="ARBA00023002"/>
    </source>
</evidence>
<dbReference type="GO" id="GO:0005506">
    <property type="term" value="F:iron ion binding"/>
    <property type="evidence" value="ECO:0007669"/>
    <property type="project" value="InterPro"/>
</dbReference>
<evidence type="ECO:0008006" key="12">
    <source>
        <dbReference type="Google" id="ProtNLM"/>
    </source>
</evidence>
<comment type="similarity">
    <text evidence="3">Belongs to the cytochrome P450 family.</text>
</comment>
<dbReference type="Pfam" id="PF00067">
    <property type="entry name" value="p450"/>
    <property type="match status" value="2"/>
</dbReference>
<dbReference type="AlphaFoldDB" id="A0A3Q1G6S0"/>
<evidence type="ECO:0000256" key="6">
    <source>
        <dbReference type="ARBA" id="ARBA00023004"/>
    </source>
</evidence>
<evidence type="ECO:0000256" key="1">
    <source>
        <dbReference type="ARBA" id="ARBA00001971"/>
    </source>
</evidence>
<keyword evidence="7" id="KW-0503">Monooxygenase</keyword>
<evidence type="ECO:0000256" key="2">
    <source>
        <dbReference type="ARBA" id="ARBA00004370"/>
    </source>
</evidence>
<proteinExistence type="inferred from homology"/>
<dbReference type="GO" id="GO:0020037">
    <property type="term" value="F:heme binding"/>
    <property type="evidence" value="ECO:0007669"/>
    <property type="project" value="InterPro"/>
</dbReference>
<keyword evidence="11" id="KW-1185">Reference proteome</keyword>
<organism evidence="10 11">
    <name type="scientific">Acanthochromis polyacanthus</name>
    <name type="common">spiny chromis</name>
    <dbReference type="NCBI Taxonomy" id="80966"/>
    <lineage>
        <taxon>Eukaryota</taxon>
        <taxon>Metazoa</taxon>
        <taxon>Chordata</taxon>
        <taxon>Craniata</taxon>
        <taxon>Vertebrata</taxon>
        <taxon>Euteleostomi</taxon>
        <taxon>Actinopterygii</taxon>
        <taxon>Neopterygii</taxon>
        <taxon>Teleostei</taxon>
        <taxon>Neoteleostei</taxon>
        <taxon>Acanthomorphata</taxon>
        <taxon>Ovalentaria</taxon>
        <taxon>Pomacentridae</taxon>
        <taxon>Acanthochromis</taxon>
    </lineage>
</organism>
<keyword evidence="6" id="KW-0408">Iron</keyword>
<evidence type="ECO:0000313" key="11">
    <source>
        <dbReference type="Proteomes" id="UP000257200"/>
    </source>
</evidence>
<evidence type="ECO:0000313" key="10">
    <source>
        <dbReference type="Ensembl" id="ENSAPOP00000024634.1"/>
    </source>
</evidence>
<name>A0A3Q1G6S0_9TELE</name>
<keyword evidence="9" id="KW-0812">Transmembrane</keyword>
<dbReference type="InterPro" id="IPR036396">
    <property type="entry name" value="Cyt_P450_sf"/>
</dbReference>
<dbReference type="GO" id="GO:0006805">
    <property type="term" value="P:xenobiotic metabolic process"/>
    <property type="evidence" value="ECO:0007669"/>
    <property type="project" value="TreeGrafter"/>
</dbReference>
<dbReference type="Ensembl" id="ENSAPOT00000008259.1">
    <property type="protein sequence ID" value="ENSAPOP00000024634.1"/>
    <property type="gene ID" value="ENSAPOG00000007212.1"/>
</dbReference>
<dbReference type="PANTHER" id="PTHR24300">
    <property type="entry name" value="CYTOCHROME P450 508A4-RELATED"/>
    <property type="match status" value="1"/>
</dbReference>
<dbReference type="InterPro" id="IPR001128">
    <property type="entry name" value="Cyt_P450"/>
</dbReference>
<comment type="cofactor">
    <cofactor evidence="1">
        <name>heme</name>
        <dbReference type="ChEBI" id="CHEBI:30413"/>
    </cofactor>
</comment>
<evidence type="ECO:0000256" key="9">
    <source>
        <dbReference type="SAM" id="Phobius"/>
    </source>
</evidence>
<dbReference type="GO" id="GO:0016020">
    <property type="term" value="C:membrane"/>
    <property type="evidence" value="ECO:0007669"/>
    <property type="project" value="UniProtKB-SubCell"/>
</dbReference>
<keyword evidence="4" id="KW-0479">Metal-binding</keyword>
<dbReference type="PRINTS" id="PR00385">
    <property type="entry name" value="P450"/>
</dbReference>
<comment type="subcellular location">
    <subcellularLocation>
        <location evidence="2">Membrane</location>
    </subcellularLocation>
</comment>
<dbReference type="GO" id="GO:0016712">
    <property type="term" value="F:oxidoreductase activity, acting on paired donors, with incorporation or reduction of molecular oxygen, reduced flavin or flavoprotein as one donor, and incorporation of one atom of oxygen"/>
    <property type="evidence" value="ECO:0007669"/>
    <property type="project" value="TreeGrafter"/>
</dbReference>
<dbReference type="Gene3D" id="1.10.630.10">
    <property type="entry name" value="Cytochrome P450"/>
    <property type="match status" value="1"/>
</dbReference>
<dbReference type="STRING" id="80966.ENSAPOP00000024634"/>
<dbReference type="InterPro" id="IPR050182">
    <property type="entry name" value="Cytochrome_P450_fam2"/>
</dbReference>
<reference evidence="10" key="2">
    <citation type="submission" date="2025-09" db="UniProtKB">
        <authorList>
            <consortium name="Ensembl"/>
        </authorList>
    </citation>
    <scope>IDENTIFICATION</scope>
</reference>
<dbReference type="GeneTree" id="ENSGT00950000182879"/>
<evidence type="ECO:0000256" key="4">
    <source>
        <dbReference type="ARBA" id="ARBA00022723"/>
    </source>
</evidence>